<feature type="transmembrane region" description="Helical" evidence="1">
    <location>
        <begin position="192"/>
        <end position="211"/>
    </location>
</feature>
<feature type="transmembrane region" description="Helical" evidence="1">
    <location>
        <begin position="57"/>
        <end position="77"/>
    </location>
</feature>
<dbReference type="Proteomes" id="UP001197247">
    <property type="component" value="Unassembled WGS sequence"/>
</dbReference>
<organism evidence="2 3">
    <name type="scientific">Kineosporia corallincola</name>
    <dbReference type="NCBI Taxonomy" id="2835133"/>
    <lineage>
        <taxon>Bacteria</taxon>
        <taxon>Bacillati</taxon>
        <taxon>Actinomycetota</taxon>
        <taxon>Actinomycetes</taxon>
        <taxon>Kineosporiales</taxon>
        <taxon>Kineosporiaceae</taxon>
        <taxon>Kineosporia</taxon>
    </lineage>
</organism>
<accession>A0ABS5TLE2</accession>
<gene>
    <name evidence="2" type="ORF">KIH74_18110</name>
</gene>
<feature type="transmembrane region" description="Helical" evidence="1">
    <location>
        <begin position="329"/>
        <end position="347"/>
    </location>
</feature>
<protein>
    <submittedName>
        <fullName evidence="2">Uncharacterized protein</fullName>
    </submittedName>
</protein>
<evidence type="ECO:0000313" key="3">
    <source>
        <dbReference type="Proteomes" id="UP001197247"/>
    </source>
</evidence>
<keyword evidence="1" id="KW-0812">Transmembrane</keyword>
<keyword evidence="3" id="KW-1185">Reference proteome</keyword>
<feature type="transmembrane region" description="Helical" evidence="1">
    <location>
        <begin position="163"/>
        <end position="180"/>
    </location>
</feature>
<keyword evidence="1" id="KW-0472">Membrane</keyword>
<comment type="caution">
    <text evidence="2">The sequence shown here is derived from an EMBL/GenBank/DDBJ whole genome shotgun (WGS) entry which is preliminary data.</text>
</comment>
<keyword evidence="1" id="KW-1133">Transmembrane helix</keyword>
<name>A0ABS5TLE2_9ACTN</name>
<reference evidence="2 3" key="1">
    <citation type="submission" date="2021-05" db="EMBL/GenBank/DDBJ databases">
        <title>Kineosporia and Streptomyces sp. nov. two new marine actinobacteria isolated from Coral.</title>
        <authorList>
            <person name="Buangrab K."/>
            <person name="Sutthacheep M."/>
            <person name="Yeemin T."/>
            <person name="Harunari E."/>
            <person name="Igarashi Y."/>
            <person name="Kanchanasin P."/>
            <person name="Tanasupawat S."/>
            <person name="Phongsopitanun W."/>
        </authorList>
    </citation>
    <scope>NUCLEOTIDE SEQUENCE [LARGE SCALE GENOMIC DNA]</scope>
    <source>
        <strain evidence="2 3">J2-2</strain>
    </source>
</reference>
<dbReference type="RefSeq" id="WP_214157154.1">
    <property type="nucleotide sequence ID" value="NZ_JAHBAY010000007.1"/>
</dbReference>
<evidence type="ECO:0000256" key="1">
    <source>
        <dbReference type="SAM" id="Phobius"/>
    </source>
</evidence>
<sequence>MLKAVGEAFVVVGAGARLWLRHWPVLLTIALFALAGRMGAIWLAVRVSEVQNTLGVLVVVLAPLCAVTGIVLMLYTLRHSLPTIHEASTAAGPEDRVRHRERRLLDILASVLVPFLAVYASYGFLRQDIDRYTNAIFGEEFTSEAIFAGMRDANLDRFGFAEGWQLVAIVVVAVALKFGLAKLEAHRAWAGFGFLGAYVEVLWLATIAIHLTTWKDSAWDWAESRRGVEMFVEGWEALLDRLGPFADAADIAGAWALDLVSSVDSLVIVPIAWLTVGAVVYGHRLVEPPPVREPRLLRAVPGPVRRAGTELTGEIAERFSGLFGGLRQLAVAGLGPMLIFALAFLASQRLEDALNELTRWIIGPQTAGTWLAFSPHVQTVTRAVGLTVTMCLLAAAVERVLAKGGAVIEEEHTDDAGEPEEAQPQPA</sequence>
<dbReference type="EMBL" id="JAHBAY010000007">
    <property type="protein sequence ID" value="MBT0770863.1"/>
    <property type="molecule type" value="Genomic_DNA"/>
</dbReference>
<feature type="transmembrane region" description="Helical" evidence="1">
    <location>
        <begin position="25"/>
        <end position="45"/>
    </location>
</feature>
<feature type="transmembrane region" description="Helical" evidence="1">
    <location>
        <begin position="104"/>
        <end position="125"/>
    </location>
</feature>
<proteinExistence type="predicted"/>
<evidence type="ECO:0000313" key="2">
    <source>
        <dbReference type="EMBL" id="MBT0770863.1"/>
    </source>
</evidence>